<evidence type="ECO:0000256" key="4">
    <source>
        <dbReference type="ARBA" id="ARBA00022630"/>
    </source>
</evidence>
<dbReference type="PANTHER" id="PTHR45754">
    <property type="entry name" value="METHYLENETETRAHYDROFOLATE REDUCTASE"/>
    <property type="match status" value="1"/>
</dbReference>
<dbReference type="GO" id="GO:0035999">
    <property type="term" value="P:tetrahydrofolate interconversion"/>
    <property type="evidence" value="ECO:0007669"/>
    <property type="project" value="UniProtKB-UniPathway"/>
</dbReference>
<dbReference type="STRING" id="543379.A0A232EH41"/>
<protein>
    <submittedName>
        <fullName evidence="8">Uncharacterized protein</fullName>
    </submittedName>
</protein>
<dbReference type="GO" id="GO:0071949">
    <property type="term" value="F:FAD binding"/>
    <property type="evidence" value="ECO:0007669"/>
    <property type="project" value="TreeGrafter"/>
</dbReference>
<keyword evidence="4" id="KW-0285">Flavoprotein</keyword>
<evidence type="ECO:0000256" key="5">
    <source>
        <dbReference type="ARBA" id="ARBA00022827"/>
    </source>
</evidence>
<dbReference type="OrthoDB" id="16284at2759"/>
<keyword evidence="9" id="KW-1185">Reference proteome</keyword>
<comment type="pathway">
    <text evidence="2 7">One-carbon metabolism; tetrahydrofolate interconversion.</text>
</comment>
<evidence type="ECO:0000256" key="3">
    <source>
        <dbReference type="ARBA" id="ARBA00006743"/>
    </source>
</evidence>
<dbReference type="AlphaFoldDB" id="A0A232EH41"/>
<evidence type="ECO:0000256" key="6">
    <source>
        <dbReference type="ARBA" id="ARBA00023002"/>
    </source>
</evidence>
<proteinExistence type="inferred from homology"/>
<dbReference type="InterPro" id="IPR003171">
    <property type="entry name" value="Mehydrof_redctse-like"/>
</dbReference>
<evidence type="ECO:0000313" key="9">
    <source>
        <dbReference type="Proteomes" id="UP000215335"/>
    </source>
</evidence>
<sequence>MYLRRVCRLASVGRVSRRSLDSSRGMRHRVLGGDEELQVDESESVLASATPLDPGAPVNLAGLIREKIERRESFCSYELFPTKCHGVYQRRRARRRDACRHCNQINSDKIAKRFFRDTQICEPLFYALTWHEGWATEEERFPSLKSAEDFPRNTLLHCTAKGLKKPDAEMILTRALELGIANIFALQGDSGSDDGDFDHASDLVKFIRERYGQQFSICVAGYPEMHPHSPSKELDLFYLKAKVDAGADFILTQFFFESQLFIKFINDCREVGISVPIIPGIYPFTDVKLLRKMIEICHTNIPDWIQEELRHIEDDDEAVRKFGIDLSVKLIKEIRESGHFCGYHVYTLNRSFSAIEVHRQLNTQHEIDQLVASNS</sequence>
<accession>A0A232EH41</accession>
<dbReference type="CDD" id="cd00537">
    <property type="entry name" value="MTHFR"/>
    <property type="match status" value="1"/>
</dbReference>
<keyword evidence="6" id="KW-0560">Oxidoreductase</keyword>
<evidence type="ECO:0000313" key="8">
    <source>
        <dbReference type="EMBL" id="OXU17653.1"/>
    </source>
</evidence>
<gene>
    <name evidence="8" type="ORF">TSAR_016732</name>
</gene>
<dbReference type="EMBL" id="NNAY01004616">
    <property type="protein sequence ID" value="OXU17653.1"/>
    <property type="molecule type" value="Genomic_DNA"/>
</dbReference>
<comment type="cofactor">
    <cofactor evidence="1">
        <name>FAD</name>
        <dbReference type="ChEBI" id="CHEBI:57692"/>
    </cofactor>
</comment>
<dbReference type="GO" id="GO:0009086">
    <property type="term" value="P:methionine biosynthetic process"/>
    <property type="evidence" value="ECO:0007669"/>
    <property type="project" value="TreeGrafter"/>
</dbReference>
<dbReference type="Proteomes" id="UP000215335">
    <property type="component" value="Unassembled WGS sequence"/>
</dbReference>
<evidence type="ECO:0000256" key="2">
    <source>
        <dbReference type="ARBA" id="ARBA00004777"/>
    </source>
</evidence>
<dbReference type="PANTHER" id="PTHR45754:SF3">
    <property type="entry name" value="METHYLENETETRAHYDROFOLATE REDUCTASE (NADPH)"/>
    <property type="match status" value="1"/>
</dbReference>
<keyword evidence="5" id="KW-0274">FAD</keyword>
<dbReference type="GO" id="GO:0004489">
    <property type="term" value="F:methylenetetrahydrofolate reductase [NAD(P)H] activity"/>
    <property type="evidence" value="ECO:0007669"/>
    <property type="project" value="InterPro"/>
</dbReference>
<dbReference type="Gene3D" id="3.20.20.220">
    <property type="match status" value="1"/>
</dbReference>
<evidence type="ECO:0000256" key="1">
    <source>
        <dbReference type="ARBA" id="ARBA00001974"/>
    </source>
</evidence>
<dbReference type="Pfam" id="PF02219">
    <property type="entry name" value="MTHFR"/>
    <property type="match status" value="1"/>
</dbReference>
<dbReference type="GO" id="GO:0005829">
    <property type="term" value="C:cytosol"/>
    <property type="evidence" value="ECO:0007669"/>
    <property type="project" value="TreeGrafter"/>
</dbReference>
<dbReference type="SUPFAM" id="SSF51730">
    <property type="entry name" value="FAD-linked oxidoreductase"/>
    <property type="match status" value="1"/>
</dbReference>
<comment type="caution">
    <text evidence="8">The sequence shown here is derived from an EMBL/GenBank/DDBJ whole genome shotgun (WGS) entry which is preliminary data.</text>
</comment>
<dbReference type="UniPathway" id="UPA00193"/>
<reference evidence="8 9" key="1">
    <citation type="journal article" date="2017" name="Curr. Biol.">
        <title>The Evolution of Venom by Co-option of Single-Copy Genes.</title>
        <authorList>
            <person name="Martinson E.O."/>
            <person name="Mrinalini"/>
            <person name="Kelkar Y.D."/>
            <person name="Chang C.H."/>
            <person name="Werren J.H."/>
        </authorList>
    </citation>
    <scope>NUCLEOTIDE SEQUENCE [LARGE SCALE GENOMIC DNA]</scope>
    <source>
        <strain evidence="8 9">Alberta</strain>
        <tissue evidence="8">Whole body</tissue>
    </source>
</reference>
<organism evidence="8 9">
    <name type="scientific">Trichomalopsis sarcophagae</name>
    <dbReference type="NCBI Taxonomy" id="543379"/>
    <lineage>
        <taxon>Eukaryota</taxon>
        <taxon>Metazoa</taxon>
        <taxon>Ecdysozoa</taxon>
        <taxon>Arthropoda</taxon>
        <taxon>Hexapoda</taxon>
        <taxon>Insecta</taxon>
        <taxon>Pterygota</taxon>
        <taxon>Neoptera</taxon>
        <taxon>Endopterygota</taxon>
        <taxon>Hymenoptera</taxon>
        <taxon>Apocrita</taxon>
        <taxon>Proctotrupomorpha</taxon>
        <taxon>Chalcidoidea</taxon>
        <taxon>Pteromalidae</taxon>
        <taxon>Pteromalinae</taxon>
        <taxon>Trichomalopsis</taxon>
    </lineage>
</organism>
<dbReference type="InterPro" id="IPR029041">
    <property type="entry name" value="FAD-linked_oxidoreductase-like"/>
</dbReference>
<name>A0A232EH41_9HYME</name>
<comment type="similarity">
    <text evidence="3">Belongs to the methylenetetrahydrofolate reductase family.</text>
</comment>
<evidence type="ECO:0000256" key="7">
    <source>
        <dbReference type="RuleBase" id="RU004254"/>
    </source>
</evidence>